<dbReference type="PROSITE" id="PS00155">
    <property type="entry name" value="CUTINASE_1"/>
    <property type="match status" value="1"/>
</dbReference>
<keyword evidence="5 12" id="KW-0964">Secreted</keyword>
<dbReference type="GO" id="GO:0016052">
    <property type="term" value="P:carbohydrate catabolic process"/>
    <property type="evidence" value="ECO:0007669"/>
    <property type="project" value="TreeGrafter"/>
</dbReference>
<evidence type="ECO:0000256" key="2">
    <source>
        <dbReference type="ARBA" id="ARBA00007534"/>
    </source>
</evidence>
<evidence type="ECO:0000313" key="16">
    <source>
        <dbReference type="Proteomes" id="UP000011715"/>
    </source>
</evidence>
<feature type="compositionally biased region" description="Low complexity" evidence="13">
    <location>
        <begin position="36"/>
        <end position="63"/>
    </location>
</feature>
<comment type="similarity">
    <text evidence="2 12">Belongs to the cutinase family.</text>
</comment>
<dbReference type="InterPro" id="IPR000675">
    <property type="entry name" value="Cutinase/axe"/>
</dbReference>
<evidence type="ECO:0000256" key="11">
    <source>
        <dbReference type="PIRSR" id="PIRSR611150-2"/>
    </source>
</evidence>
<dbReference type="SMART" id="SM01110">
    <property type="entry name" value="Cutinase"/>
    <property type="match status" value="1"/>
</dbReference>
<keyword evidence="4 12" id="KW-0719">Serine esterase</keyword>
<organism evidence="15 16">
    <name type="scientific">Magnaporthiopsis poae (strain ATCC 64411 / 73-15)</name>
    <name type="common">Kentucky bluegrass fungus</name>
    <name type="synonym">Magnaporthe poae</name>
    <dbReference type="NCBI Taxonomy" id="644358"/>
    <lineage>
        <taxon>Eukaryota</taxon>
        <taxon>Fungi</taxon>
        <taxon>Dikarya</taxon>
        <taxon>Ascomycota</taxon>
        <taxon>Pezizomycotina</taxon>
        <taxon>Sordariomycetes</taxon>
        <taxon>Sordariomycetidae</taxon>
        <taxon>Magnaporthales</taxon>
        <taxon>Magnaporthaceae</taxon>
        <taxon>Magnaporthiopsis</taxon>
    </lineage>
</organism>
<evidence type="ECO:0000256" key="5">
    <source>
        <dbReference type="ARBA" id="ARBA00022525"/>
    </source>
</evidence>
<dbReference type="VEuPathDB" id="FungiDB:MAPG_00802"/>
<dbReference type="InterPro" id="IPR011150">
    <property type="entry name" value="Cutinase_monf"/>
</dbReference>
<dbReference type="SUPFAM" id="SSF53474">
    <property type="entry name" value="alpha/beta-Hydrolases"/>
    <property type="match status" value="1"/>
</dbReference>
<dbReference type="GO" id="GO:0005576">
    <property type="term" value="C:extracellular region"/>
    <property type="evidence" value="ECO:0007669"/>
    <property type="project" value="UniProtKB-SubCell"/>
</dbReference>
<sequence>MILKSRAGLLIFSLLASTATTVAAPRPIVVPPPPSSSADSSIGSDVDGLLAAAPPPQQQQQPQPQQPPPPPLLLRRQQELNNDTLNGLVDGSPCRPLTVVFARLQYSPSLSNGLKILTTHEPVTTPHKNALYFVIERGLEPGNVGSFAGPPFFQALASRVGAVNMSVQGVDYPAVSEGFYSGGDQGGSQTMANLVLQAKQQCPHTKIILSGYSQGGQLVHNAARILGPQGMISAVSAAVTFGDPYNPAPVPGLPSSDTLIFCHNGDDICKGGEQLFDPHFTYNRDAGKAADFVLLITKLTPAGMGPPLGA</sequence>
<dbReference type="InterPro" id="IPR029058">
    <property type="entry name" value="AB_hydrolase_fold"/>
</dbReference>
<dbReference type="eggNOG" id="ENOG502S3AW">
    <property type="taxonomic scope" value="Eukaryota"/>
</dbReference>
<dbReference type="Pfam" id="PF01083">
    <property type="entry name" value="Cutinase"/>
    <property type="match status" value="1"/>
</dbReference>
<evidence type="ECO:0000256" key="7">
    <source>
        <dbReference type="ARBA" id="ARBA00022801"/>
    </source>
</evidence>
<feature type="chain" id="PRO_5010893539" description="Cutinase" evidence="12">
    <location>
        <begin position="24"/>
        <end position="310"/>
    </location>
</feature>
<reference evidence="16" key="1">
    <citation type="submission" date="2010-05" db="EMBL/GenBank/DDBJ databases">
        <title>The genome sequence of Magnaporthe poae strain ATCC 64411.</title>
        <authorList>
            <person name="Ma L.-J."/>
            <person name="Dead R."/>
            <person name="Young S."/>
            <person name="Zeng Q."/>
            <person name="Koehrsen M."/>
            <person name="Alvarado L."/>
            <person name="Berlin A."/>
            <person name="Chapman S.B."/>
            <person name="Chen Z."/>
            <person name="Freedman E."/>
            <person name="Gellesch M."/>
            <person name="Goldberg J."/>
            <person name="Griggs A."/>
            <person name="Gujja S."/>
            <person name="Heilman E.R."/>
            <person name="Heiman D."/>
            <person name="Hepburn T."/>
            <person name="Howarth C."/>
            <person name="Jen D."/>
            <person name="Larson L."/>
            <person name="Mehta T."/>
            <person name="Neiman D."/>
            <person name="Pearson M."/>
            <person name="Roberts A."/>
            <person name="Saif S."/>
            <person name="Shea T."/>
            <person name="Shenoy N."/>
            <person name="Sisk P."/>
            <person name="Stolte C."/>
            <person name="Sykes S."/>
            <person name="Walk T."/>
            <person name="White J."/>
            <person name="Yandava C."/>
            <person name="Haas B."/>
            <person name="Nusbaum C."/>
            <person name="Birren B."/>
        </authorList>
    </citation>
    <scope>NUCLEOTIDE SEQUENCE [LARGE SCALE GENOMIC DNA]</scope>
    <source>
        <strain evidence="16">ATCC 64411 / 73-15</strain>
    </source>
</reference>
<comment type="catalytic activity">
    <reaction evidence="9 12">
        <text>cutin + H2O = cutin monomers.</text>
        <dbReference type="EC" id="3.1.1.74"/>
    </reaction>
</comment>
<comment type="function">
    <text evidence="12">Catalyzes the hydrolysis of complex carboxylic polyesters found in the cell wall of plants. Degrades cutin, a macromolecule that forms the structure of the plant cuticle.</text>
</comment>
<proteinExistence type="inferred from homology"/>
<accession>A0A0C4DM00</accession>
<evidence type="ECO:0000256" key="13">
    <source>
        <dbReference type="SAM" id="MobiDB-lite"/>
    </source>
</evidence>
<protein>
    <recommendedName>
        <fullName evidence="3 12">Cutinase</fullName>
        <ecNumber evidence="3 12">3.1.1.74</ecNumber>
    </recommendedName>
</protein>
<evidence type="ECO:0000256" key="12">
    <source>
        <dbReference type="RuleBase" id="RU361263"/>
    </source>
</evidence>
<dbReference type="GO" id="GO:0050525">
    <property type="term" value="F:cutinase activity"/>
    <property type="evidence" value="ECO:0007669"/>
    <property type="project" value="UniProtKB-UniRule"/>
</dbReference>
<dbReference type="PROSITE" id="PS00931">
    <property type="entry name" value="CUTINASE_2"/>
    <property type="match status" value="1"/>
</dbReference>
<dbReference type="Proteomes" id="UP000011715">
    <property type="component" value="Unassembled WGS sequence"/>
</dbReference>
<feature type="disulfide bond" evidence="11">
    <location>
        <begin position="262"/>
        <end position="269"/>
    </location>
</feature>
<dbReference type="InterPro" id="IPR043580">
    <property type="entry name" value="CUTINASE_1"/>
</dbReference>
<name>A0A0C4DM00_MAGP6</name>
<dbReference type="STRING" id="644358.A0A0C4DM00"/>
<reference evidence="15" key="4">
    <citation type="journal article" date="2015" name="G3 (Bethesda)">
        <title>Genome sequences of three phytopathogenic species of the Magnaporthaceae family of fungi.</title>
        <authorList>
            <person name="Okagaki L.H."/>
            <person name="Nunes C.C."/>
            <person name="Sailsbery J."/>
            <person name="Clay B."/>
            <person name="Brown D."/>
            <person name="John T."/>
            <person name="Oh Y."/>
            <person name="Young N."/>
            <person name="Fitzgerald M."/>
            <person name="Haas B.J."/>
            <person name="Zeng Q."/>
            <person name="Young S."/>
            <person name="Adiconis X."/>
            <person name="Fan L."/>
            <person name="Levin J.Z."/>
            <person name="Mitchell T.K."/>
            <person name="Okubara P.A."/>
            <person name="Farman M.L."/>
            <person name="Kohn L.M."/>
            <person name="Birren B."/>
            <person name="Ma L.-J."/>
            <person name="Dean R.A."/>
        </authorList>
    </citation>
    <scope>NUCLEOTIDE SEQUENCE</scope>
    <source>
        <strain evidence="15">ATCC 64411 / 73-15</strain>
    </source>
</reference>
<dbReference type="OrthoDB" id="2975078at2759"/>
<reference evidence="15" key="5">
    <citation type="submission" date="2015-06" db="UniProtKB">
        <authorList>
            <consortium name="EnsemblFungi"/>
        </authorList>
    </citation>
    <scope>IDENTIFICATION</scope>
    <source>
        <strain evidence="15">ATCC 64411</strain>
    </source>
</reference>
<evidence type="ECO:0000256" key="8">
    <source>
        <dbReference type="ARBA" id="ARBA00023157"/>
    </source>
</evidence>
<keyword evidence="7 12" id="KW-0378">Hydrolase</keyword>
<evidence type="ECO:0000256" key="9">
    <source>
        <dbReference type="ARBA" id="ARBA00034045"/>
    </source>
</evidence>
<dbReference type="PANTHER" id="PTHR48250">
    <property type="entry name" value="CUTINASE 2-RELATED"/>
    <property type="match status" value="1"/>
</dbReference>
<dbReference type="EMBL" id="ADBL01000187">
    <property type="status" value="NOT_ANNOTATED_CDS"/>
    <property type="molecule type" value="Genomic_DNA"/>
</dbReference>
<feature type="active site" description="Nucleophile" evidence="10">
    <location>
        <position position="213"/>
    </location>
</feature>
<feature type="region of interest" description="Disordered" evidence="13">
    <location>
        <begin position="26"/>
        <end position="71"/>
    </location>
</feature>
<reference evidence="14" key="2">
    <citation type="submission" date="2010-05" db="EMBL/GenBank/DDBJ databases">
        <title>The Genome Sequence of Magnaporthe poae strain ATCC 64411.</title>
        <authorList>
            <consortium name="The Broad Institute Genome Sequencing Platform"/>
            <consortium name="Broad Institute Genome Sequencing Center for Infectious Disease"/>
            <person name="Ma L.-J."/>
            <person name="Dead R."/>
            <person name="Young S."/>
            <person name="Zeng Q."/>
            <person name="Koehrsen M."/>
            <person name="Alvarado L."/>
            <person name="Berlin A."/>
            <person name="Chapman S.B."/>
            <person name="Chen Z."/>
            <person name="Freedman E."/>
            <person name="Gellesch M."/>
            <person name="Goldberg J."/>
            <person name="Griggs A."/>
            <person name="Gujja S."/>
            <person name="Heilman E.R."/>
            <person name="Heiman D."/>
            <person name="Hepburn T."/>
            <person name="Howarth C."/>
            <person name="Jen D."/>
            <person name="Larson L."/>
            <person name="Mehta T."/>
            <person name="Neiman D."/>
            <person name="Pearson M."/>
            <person name="Roberts A."/>
            <person name="Saif S."/>
            <person name="Shea T."/>
            <person name="Shenoy N."/>
            <person name="Sisk P."/>
            <person name="Stolte C."/>
            <person name="Sykes S."/>
            <person name="Walk T."/>
            <person name="White J."/>
            <person name="Yandava C."/>
            <person name="Haas B."/>
            <person name="Nusbaum C."/>
            <person name="Birren B."/>
        </authorList>
    </citation>
    <scope>NUCLEOTIDE SEQUENCE</scope>
    <source>
        <strain evidence="14">ATCC 64411</strain>
    </source>
</reference>
<keyword evidence="8 11" id="KW-1015">Disulfide bond</keyword>
<gene>
    <name evidence="14" type="ORF">MAPG_00802</name>
</gene>
<dbReference type="Gene3D" id="3.40.50.1820">
    <property type="entry name" value="alpha/beta hydrolase"/>
    <property type="match status" value="1"/>
</dbReference>
<evidence type="ECO:0000256" key="4">
    <source>
        <dbReference type="ARBA" id="ARBA00022487"/>
    </source>
</evidence>
<dbReference type="EC" id="3.1.1.74" evidence="3 12"/>
<feature type="active site" description="Proton donor/acceptor" evidence="10">
    <location>
        <position position="279"/>
    </location>
</feature>
<feature type="signal peptide" evidence="12">
    <location>
        <begin position="1"/>
        <end position="23"/>
    </location>
</feature>
<keyword evidence="6 12" id="KW-0732">Signal</keyword>
<comment type="subcellular location">
    <subcellularLocation>
        <location evidence="1 12">Secreted</location>
    </subcellularLocation>
</comment>
<evidence type="ECO:0000256" key="6">
    <source>
        <dbReference type="ARBA" id="ARBA00022729"/>
    </source>
</evidence>
<keyword evidence="16" id="KW-1185">Reference proteome</keyword>
<evidence type="ECO:0000256" key="3">
    <source>
        <dbReference type="ARBA" id="ARBA00013095"/>
    </source>
</evidence>
<dbReference type="AlphaFoldDB" id="A0A0C4DM00"/>
<dbReference type="EnsemblFungi" id="MAPG_00802T0">
    <property type="protein sequence ID" value="MAPG_00802T0"/>
    <property type="gene ID" value="MAPG_00802"/>
</dbReference>
<evidence type="ECO:0000256" key="1">
    <source>
        <dbReference type="ARBA" id="ARBA00004613"/>
    </source>
</evidence>
<reference evidence="14" key="3">
    <citation type="submission" date="2011-03" db="EMBL/GenBank/DDBJ databases">
        <title>Annotation of Magnaporthe poae ATCC 64411.</title>
        <authorList>
            <person name="Ma L.-J."/>
            <person name="Dead R."/>
            <person name="Young S.K."/>
            <person name="Zeng Q."/>
            <person name="Gargeya S."/>
            <person name="Fitzgerald M."/>
            <person name="Haas B."/>
            <person name="Abouelleil A."/>
            <person name="Alvarado L."/>
            <person name="Arachchi H.M."/>
            <person name="Berlin A."/>
            <person name="Brown A."/>
            <person name="Chapman S.B."/>
            <person name="Chen Z."/>
            <person name="Dunbar C."/>
            <person name="Freedman E."/>
            <person name="Gearin G."/>
            <person name="Gellesch M."/>
            <person name="Goldberg J."/>
            <person name="Griggs A."/>
            <person name="Gujja S."/>
            <person name="Heiman D."/>
            <person name="Howarth C."/>
            <person name="Larson L."/>
            <person name="Lui A."/>
            <person name="MacDonald P.J.P."/>
            <person name="Mehta T."/>
            <person name="Montmayeur A."/>
            <person name="Murphy C."/>
            <person name="Neiman D."/>
            <person name="Pearson M."/>
            <person name="Priest M."/>
            <person name="Roberts A."/>
            <person name="Saif S."/>
            <person name="Shea T."/>
            <person name="Shenoy N."/>
            <person name="Sisk P."/>
            <person name="Stolte C."/>
            <person name="Sykes S."/>
            <person name="Yandava C."/>
            <person name="Wortman J."/>
            <person name="Nusbaum C."/>
            <person name="Birren B."/>
        </authorList>
    </citation>
    <scope>NUCLEOTIDE SEQUENCE</scope>
    <source>
        <strain evidence="14">ATCC 64411</strain>
    </source>
</reference>
<evidence type="ECO:0000313" key="15">
    <source>
        <dbReference type="EnsemblFungi" id="MAPG_00802T0"/>
    </source>
</evidence>
<evidence type="ECO:0000313" key="14">
    <source>
        <dbReference type="EMBL" id="KLU81718.1"/>
    </source>
</evidence>
<evidence type="ECO:0000256" key="10">
    <source>
        <dbReference type="PIRSR" id="PIRSR611150-1"/>
    </source>
</evidence>
<dbReference type="EMBL" id="GL876966">
    <property type="protein sequence ID" value="KLU81718.1"/>
    <property type="molecule type" value="Genomic_DNA"/>
</dbReference>
<dbReference type="PANTHER" id="PTHR48250:SF1">
    <property type="entry name" value="CUTINASE"/>
    <property type="match status" value="1"/>
</dbReference>
<feature type="active site" evidence="10">
    <location>
        <position position="266"/>
    </location>
</feature>
<dbReference type="InterPro" id="IPR043579">
    <property type="entry name" value="CUTINASE_2"/>
</dbReference>